<sequence>MYERFVSNTENDQIVEKIFTILGYSVLTLVVYGILAWSYNITDRNHNLFISLYSLFVLFYAIIIIVIVVINKDNYDLMSYTMLFGISIFVIFTAFFISFFFLLKYFNVFPSYYNKTGDIANLEYRGF</sequence>
<keyword evidence="1" id="KW-1133">Transmembrane helix</keyword>
<accession>A0A6C0I9S4</accession>
<feature type="transmembrane region" description="Helical" evidence="1">
    <location>
        <begin position="21"/>
        <end position="42"/>
    </location>
</feature>
<protein>
    <submittedName>
        <fullName evidence="2">Uncharacterized protein</fullName>
    </submittedName>
</protein>
<dbReference type="EMBL" id="MN740149">
    <property type="protein sequence ID" value="QHT89704.1"/>
    <property type="molecule type" value="Genomic_DNA"/>
</dbReference>
<feature type="transmembrane region" description="Helical" evidence="1">
    <location>
        <begin position="48"/>
        <end position="70"/>
    </location>
</feature>
<proteinExistence type="predicted"/>
<evidence type="ECO:0000313" key="2">
    <source>
        <dbReference type="EMBL" id="QHT89704.1"/>
    </source>
</evidence>
<keyword evidence="1" id="KW-0812">Transmembrane</keyword>
<organism evidence="2">
    <name type="scientific">viral metagenome</name>
    <dbReference type="NCBI Taxonomy" id="1070528"/>
    <lineage>
        <taxon>unclassified sequences</taxon>
        <taxon>metagenomes</taxon>
        <taxon>organismal metagenomes</taxon>
    </lineage>
</organism>
<reference evidence="2" key="1">
    <citation type="journal article" date="2020" name="Nature">
        <title>Giant virus diversity and host interactions through global metagenomics.</title>
        <authorList>
            <person name="Schulz F."/>
            <person name="Roux S."/>
            <person name="Paez-Espino D."/>
            <person name="Jungbluth S."/>
            <person name="Walsh D.A."/>
            <person name="Denef V.J."/>
            <person name="McMahon K.D."/>
            <person name="Konstantinidis K.T."/>
            <person name="Eloe-Fadrosh E.A."/>
            <person name="Kyrpides N.C."/>
            <person name="Woyke T."/>
        </authorList>
    </citation>
    <scope>NUCLEOTIDE SEQUENCE</scope>
    <source>
        <strain evidence="2">GVMAG-M-3300023184-60</strain>
    </source>
</reference>
<feature type="transmembrane region" description="Helical" evidence="1">
    <location>
        <begin position="82"/>
        <end position="103"/>
    </location>
</feature>
<keyword evidence="1" id="KW-0472">Membrane</keyword>
<name>A0A6C0I9S4_9ZZZZ</name>
<evidence type="ECO:0000256" key="1">
    <source>
        <dbReference type="SAM" id="Phobius"/>
    </source>
</evidence>
<dbReference type="AlphaFoldDB" id="A0A6C0I9S4"/>